<sequence length="740" mass="84283">MASIGFGPSNSGFQIGSNEGKINAHFYASAPERPETSPSPLSTVPFRRDPDFIKHGTLLEQISEKTSAPGSRVAVIGLGGVGKSQLAIEYAYRLRIRSPTTWVFWIHASNATRFEQSCREIAERVKIPGRRNCDANILQLLQDWLHDREEGEWLLIFDNLDDDSFLHQPLPARQGKTEDASSGIPERTIWEYFPENLPGSILVTSRSRDVVTTIVEDRDIIVVEPMDEKHATALLAQKVAGKVQFQAREAAQLTAVLDYMPLAIVQAAAYIKQRAPRVSVPQYLEDLQKSDHNKLSLLSREGRNLRRDREARNAIFLTWQITFDHLRNMRRTAADLLALMSFFDRQGIPEIVLRDPTESNNNNNPVDAPRASKDNDNGHDGTNSIDIFEDDIVALRNYSLINISTEGTTFTMHRLIQLAIQEWLRTQEQLKMWKVCFIQRLCALFPEDWPHNFPLVRLLFPHVKYSLIQMPENSIQEWATLLRNAGNYATWMGDIGCSMRMTEIATETMNKLYGLEDERTLDCIEAQGQAYYGFGQWDEAAKFQTHALCALEGLLGAEHLRVSAARLNLARTYRRQARFPDAERLTLLARDHFERTIGKENSHYLSASDYLVSIYQDMGRLREAEELSIETINISKRVHGSDDPGTRFFTVTLASMYFKQGRLEDAEELLSYIVDEMKLKLGAEHTATMLTCMAILSLMYRLQGRAEQAEQLRHEVLDISKKVFGPDYSYFKTLLGEPVD</sequence>
<dbReference type="GO" id="GO:0016787">
    <property type="term" value="F:hydrolase activity"/>
    <property type="evidence" value="ECO:0007669"/>
    <property type="project" value="UniProtKB-KW"/>
</dbReference>
<proteinExistence type="predicted"/>
<evidence type="ECO:0000259" key="2">
    <source>
        <dbReference type="Pfam" id="PF25000"/>
    </source>
</evidence>
<reference evidence="3" key="1">
    <citation type="submission" date="2022-11" db="EMBL/GenBank/DDBJ databases">
        <authorList>
            <person name="Petersen C."/>
        </authorList>
    </citation>
    <scope>NUCLEOTIDE SEQUENCE</scope>
    <source>
        <strain evidence="3">IBT 29864</strain>
    </source>
</reference>
<evidence type="ECO:0000256" key="1">
    <source>
        <dbReference type="SAM" id="MobiDB-lite"/>
    </source>
</evidence>
<accession>A0A9W9RZ20</accession>
<name>A0A9W9RZ20_9EURO</name>
<dbReference type="Proteomes" id="UP001147782">
    <property type="component" value="Unassembled WGS sequence"/>
</dbReference>
<dbReference type="InterPro" id="IPR027417">
    <property type="entry name" value="P-loop_NTPase"/>
</dbReference>
<gene>
    <name evidence="3" type="ORF">N7496_008616</name>
</gene>
<dbReference type="InterPro" id="IPR053137">
    <property type="entry name" value="NLR-like"/>
</dbReference>
<dbReference type="PANTHER" id="PTHR46082">
    <property type="entry name" value="ATP/GTP-BINDING PROTEIN-RELATED"/>
    <property type="match status" value="1"/>
</dbReference>
<feature type="compositionally biased region" description="Basic and acidic residues" evidence="1">
    <location>
        <begin position="370"/>
        <end position="379"/>
    </location>
</feature>
<keyword evidence="4" id="KW-1185">Reference proteome</keyword>
<dbReference type="SUPFAM" id="SSF48452">
    <property type="entry name" value="TPR-like"/>
    <property type="match status" value="2"/>
</dbReference>
<dbReference type="Pfam" id="PF25000">
    <property type="entry name" value="DUF7779"/>
    <property type="match status" value="1"/>
</dbReference>
<evidence type="ECO:0000313" key="4">
    <source>
        <dbReference type="Proteomes" id="UP001147782"/>
    </source>
</evidence>
<comment type="caution">
    <text evidence="3">The sequence shown here is derived from an EMBL/GenBank/DDBJ whole genome shotgun (WGS) entry which is preliminary data.</text>
</comment>
<feature type="domain" description="DUF7779" evidence="2">
    <location>
        <begin position="327"/>
        <end position="427"/>
    </location>
</feature>
<dbReference type="InterPro" id="IPR056681">
    <property type="entry name" value="DUF7779"/>
</dbReference>
<dbReference type="GeneID" id="81440714"/>
<feature type="region of interest" description="Disordered" evidence="1">
    <location>
        <begin position="353"/>
        <end position="380"/>
    </location>
</feature>
<dbReference type="Pfam" id="PF13424">
    <property type="entry name" value="TPR_12"/>
    <property type="match status" value="2"/>
</dbReference>
<dbReference type="PANTHER" id="PTHR46082:SF6">
    <property type="entry name" value="AAA+ ATPASE DOMAIN-CONTAINING PROTEIN-RELATED"/>
    <property type="match status" value="1"/>
</dbReference>
<dbReference type="Pfam" id="PF13374">
    <property type="entry name" value="TPR_10"/>
    <property type="match status" value="1"/>
</dbReference>
<reference evidence="3" key="2">
    <citation type="journal article" date="2023" name="IMA Fungus">
        <title>Comparative genomic study of the Penicillium genus elucidates a diverse pangenome and 15 lateral gene transfer events.</title>
        <authorList>
            <person name="Petersen C."/>
            <person name="Sorensen T."/>
            <person name="Nielsen M.R."/>
            <person name="Sondergaard T.E."/>
            <person name="Sorensen J.L."/>
            <person name="Fitzpatrick D.A."/>
            <person name="Frisvad J.C."/>
            <person name="Nielsen K.L."/>
        </authorList>
    </citation>
    <scope>NUCLEOTIDE SEQUENCE</scope>
    <source>
        <strain evidence="3">IBT 29864</strain>
    </source>
</reference>
<evidence type="ECO:0000313" key="3">
    <source>
        <dbReference type="EMBL" id="KAJ5368856.1"/>
    </source>
</evidence>
<protein>
    <submittedName>
        <fullName evidence="3">P-loop containing nucleoside triphosphate hydrolase protein</fullName>
    </submittedName>
</protein>
<dbReference type="EMBL" id="JAPZBS010000007">
    <property type="protein sequence ID" value="KAJ5368856.1"/>
    <property type="molecule type" value="Genomic_DNA"/>
</dbReference>
<dbReference type="Gene3D" id="1.25.40.10">
    <property type="entry name" value="Tetratricopeptide repeat domain"/>
    <property type="match status" value="2"/>
</dbReference>
<organism evidence="3 4">
    <name type="scientific">Penicillium cataractarum</name>
    <dbReference type="NCBI Taxonomy" id="2100454"/>
    <lineage>
        <taxon>Eukaryota</taxon>
        <taxon>Fungi</taxon>
        <taxon>Dikarya</taxon>
        <taxon>Ascomycota</taxon>
        <taxon>Pezizomycotina</taxon>
        <taxon>Eurotiomycetes</taxon>
        <taxon>Eurotiomycetidae</taxon>
        <taxon>Eurotiales</taxon>
        <taxon>Aspergillaceae</taxon>
        <taxon>Penicillium</taxon>
    </lineage>
</organism>
<keyword evidence="3" id="KW-0378">Hydrolase</keyword>
<dbReference type="InterPro" id="IPR011990">
    <property type="entry name" value="TPR-like_helical_dom_sf"/>
</dbReference>
<dbReference type="OrthoDB" id="5986190at2759"/>
<dbReference type="AlphaFoldDB" id="A0A9W9RZ20"/>
<dbReference type="Gene3D" id="3.40.50.300">
    <property type="entry name" value="P-loop containing nucleotide triphosphate hydrolases"/>
    <property type="match status" value="1"/>
</dbReference>
<dbReference type="SUPFAM" id="SSF52540">
    <property type="entry name" value="P-loop containing nucleoside triphosphate hydrolases"/>
    <property type="match status" value="1"/>
</dbReference>
<dbReference type="RefSeq" id="XP_056553598.1">
    <property type="nucleotide sequence ID" value="XM_056701535.1"/>
</dbReference>